<name>A0A498JQC4_MALDO</name>
<protein>
    <submittedName>
        <fullName evidence="1">Uncharacterized protein</fullName>
    </submittedName>
</protein>
<comment type="caution">
    <text evidence="1">The sequence shown here is derived from an EMBL/GenBank/DDBJ whole genome shotgun (WGS) entry which is preliminary data.</text>
</comment>
<dbReference type="SMR" id="A0A498JQC4"/>
<reference evidence="1 2" key="1">
    <citation type="submission" date="2018-10" db="EMBL/GenBank/DDBJ databases">
        <title>A high-quality apple genome assembly.</title>
        <authorList>
            <person name="Hu J."/>
        </authorList>
    </citation>
    <scope>NUCLEOTIDE SEQUENCE [LARGE SCALE GENOMIC DNA]</scope>
    <source>
        <strain evidence="2">cv. HFTH1</strain>
        <tissue evidence="1">Young leaf</tissue>
    </source>
</reference>
<accession>A0A498JQC4</accession>
<dbReference type="Proteomes" id="UP000290289">
    <property type="component" value="Chromosome 6"/>
</dbReference>
<dbReference type="STRING" id="3750.A0A498JQC4"/>
<evidence type="ECO:0000313" key="1">
    <source>
        <dbReference type="EMBL" id="RXH96073.1"/>
    </source>
</evidence>
<evidence type="ECO:0000313" key="2">
    <source>
        <dbReference type="Proteomes" id="UP000290289"/>
    </source>
</evidence>
<organism evidence="1 2">
    <name type="scientific">Malus domestica</name>
    <name type="common">Apple</name>
    <name type="synonym">Pyrus malus</name>
    <dbReference type="NCBI Taxonomy" id="3750"/>
    <lineage>
        <taxon>Eukaryota</taxon>
        <taxon>Viridiplantae</taxon>
        <taxon>Streptophyta</taxon>
        <taxon>Embryophyta</taxon>
        <taxon>Tracheophyta</taxon>
        <taxon>Spermatophyta</taxon>
        <taxon>Magnoliopsida</taxon>
        <taxon>eudicotyledons</taxon>
        <taxon>Gunneridae</taxon>
        <taxon>Pentapetalae</taxon>
        <taxon>rosids</taxon>
        <taxon>fabids</taxon>
        <taxon>Rosales</taxon>
        <taxon>Rosaceae</taxon>
        <taxon>Amygdaloideae</taxon>
        <taxon>Maleae</taxon>
        <taxon>Malus</taxon>
    </lineage>
</organism>
<dbReference type="AlphaFoldDB" id="A0A498JQC4"/>
<keyword evidence="2" id="KW-1185">Reference proteome</keyword>
<sequence length="74" mass="8530">MAFSSSLTHFIEHLIGNSSFIYNPYVQARSRIDQLKRLGHSVDKVWSVLCLELKEFIFGFADFHDRVICIVVAL</sequence>
<gene>
    <name evidence="1" type="ORF">DVH24_008573</name>
</gene>
<dbReference type="EMBL" id="RDQH01000332">
    <property type="protein sequence ID" value="RXH96073.1"/>
    <property type="molecule type" value="Genomic_DNA"/>
</dbReference>
<proteinExistence type="predicted"/>